<dbReference type="PANTHER" id="PTHR33336">
    <property type="entry name" value="QUINOL MONOOXYGENASE YGIN-RELATED"/>
    <property type="match status" value="1"/>
</dbReference>
<evidence type="ECO:0000313" key="2">
    <source>
        <dbReference type="EMBL" id="MBB5623716.1"/>
    </source>
</evidence>
<organism evidence="2 3">
    <name type="scientific">Pedobacter cryoconitis</name>
    <dbReference type="NCBI Taxonomy" id="188932"/>
    <lineage>
        <taxon>Bacteria</taxon>
        <taxon>Pseudomonadati</taxon>
        <taxon>Bacteroidota</taxon>
        <taxon>Sphingobacteriia</taxon>
        <taxon>Sphingobacteriales</taxon>
        <taxon>Sphingobacteriaceae</taxon>
        <taxon>Pedobacter</taxon>
    </lineage>
</organism>
<proteinExistence type="predicted"/>
<evidence type="ECO:0000313" key="3">
    <source>
        <dbReference type="Proteomes" id="UP000537718"/>
    </source>
</evidence>
<dbReference type="PANTHER" id="PTHR33336:SF3">
    <property type="entry name" value="ABM DOMAIN-CONTAINING PROTEIN"/>
    <property type="match status" value="1"/>
</dbReference>
<sequence>MEKELIVKWKIKESETADILNLLPELADKTRNEKGNISYHIYQSADNANELFLHERYADADALEIHKNSEHYQQIVLGQIIPNLEIREVTLLKKLF</sequence>
<dbReference type="Pfam" id="PF03992">
    <property type="entry name" value="ABM"/>
    <property type="match status" value="1"/>
</dbReference>
<evidence type="ECO:0000259" key="1">
    <source>
        <dbReference type="PROSITE" id="PS51725"/>
    </source>
</evidence>
<dbReference type="InterPro" id="IPR011008">
    <property type="entry name" value="Dimeric_a/b-barrel"/>
</dbReference>
<name>A0A7W8YXN5_9SPHI</name>
<dbReference type="EMBL" id="JACHCF010000014">
    <property type="protein sequence ID" value="MBB5623716.1"/>
    <property type="molecule type" value="Genomic_DNA"/>
</dbReference>
<dbReference type="InterPro" id="IPR050744">
    <property type="entry name" value="AI-2_Isomerase_LsrG"/>
</dbReference>
<feature type="domain" description="ABM" evidence="1">
    <location>
        <begin position="3"/>
        <end position="92"/>
    </location>
</feature>
<accession>A0A7W8YXN5</accession>
<dbReference type="InterPro" id="IPR007138">
    <property type="entry name" value="ABM_dom"/>
</dbReference>
<dbReference type="RefSeq" id="WP_183869795.1">
    <property type="nucleotide sequence ID" value="NZ_JACHCF010000014.1"/>
</dbReference>
<comment type="caution">
    <text evidence="2">The sequence shown here is derived from an EMBL/GenBank/DDBJ whole genome shotgun (WGS) entry which is preliminary data.</text>
</comment>
<reference evidence="2 3" key="1">
    <citation type="submission" date="2020-08" db="EMBL/GenBank/DDBJ databases">
        <title>Genomic Encyclopedia of Type Strains, Phase IV (KMG-V): Genome sequencing to study the core and pangenomes of soil and plant-associated prokaryotes.</title>
        <authorList>
            <person name="Whitman W."/>
        </authorList>
    </citation>
    <scope>NUCLEOTIDE SEQUENCE [LARGE SCALE GENOMIC DNA]</scope>
    <source>
        <strain evidence="2 3">MP7CTX6</strain>
    </source>
</reference>
<dbReference type="GO" id="GO:0004497">
    <property type="term" value="F:monooxygenase activity"/>
    <property type="evidence" value="ECO:0007669"/>
    <property type="project" value="UniProtKB-KW"/>
</dbReference>
<dbReference type="PROSITE" id="PS51725">
    <property type="entry name" value="ABM"/>
    <property type="match status" value="1"/>
</dbReference>
<keyword evidence="2" id="KW-0560">Oxidoreductase</keyword>
<dbReference type="SUPFAM" id="SSF54909">
    <property type="entry name" value="Dimeric alpha+beta barrel"/>
    <property type="match status" value="1"/>
</dbReference>
<dbReference type="Gene3D" id="3.30.70.100">
    <property type="match status" value="1"/>
</dbReference>
<dbReference type="Proteomes" id="UP000537718">
    <property type="component" value="Unassembled WGS sequence"/>
</dbReference>
<keyword evidence="2" id="KW-0503">Monooxygenase</keyword>
<protein>
    <submittedName>
        <fullName evidence="2">Quinol monooxygenase YgiN</fullName>
    </submittedName>
</protein>
<gene>
    <name evidence="2" type="ORF">HDE69_004803</name>
</gene>
<dbReference type="AlphaFoldDB" id="A0A7W8YXN5"/>